<evidence type="ECO:0000313" key="2">
    <source>
        <dbReference type="Proteomes" id="UP000655751"/>
    </source>
</evidence>
<organism evidence="1 2">
    <name type="scientific">Nocardia bovistercoris</name>
    <dbReference type="NCBI Taxonomy" id="2785916"/>
    <lineage>
        <taxon>Bacteria</taxon>
        <taxon>Bacillati</taxon>
        <taxon>Actinomycetota</taxon>
        <taxon>Actinomycetes</taxon>
        <taxon>Mycobacteriales</taxon>
        <taxon>Nocardiaceae</taxon>
        <taxon>Nocardia</taxon>
    </lineage>
</organism>
<dbReference type="AlphaFoldDB" id="A0A931N194"/>
<dbReference type="Proteomes" id="UP000655751">
    <property type="component" value="Unassembled WGS sequence"/>
</dbReference>
<evidence type="ECO:0008006" key="3">
    <source>
        <dbReference type="Google" id="ProtNLM"/>
    </source>
</evidence>
<accession>A0A931N194</accession>
<gene>
    <name evidence="1" type="ORF">IT779_04060</name>
</gene>
<sequence>MRSNRAAKSNRIESRRKHRLRRAGLTVAVGIGVTAAGCGGGETDGIAVAPPVRPPPVAAIVVTIEHQHYGALPPITPGARITVVNNDLVRHSVTSKRPGLFDLVVEPGRAVTFTAPTEIGSHPFYCRYHAFMDGWLSVRT</sequence>
<keyword evidence="2" id="KW-1185">Reference proteome</keyword>
<dbReference type="RefSeq" id="WP_196147832.1">
    <property type="nucleotide sequence ID" value="NZ_JADMLG010000002.1"/>
</dbReference>
<dbReference type="EMBL" id="JADMLG010000002">
    <property type="protein sequence ID" value="MBH0775462.1"/>
    <property type="molecule type" value="Genomic_DNA"/>
</dbReference>
<evidence type="ECO:0000313" key="1">
    <source>
        <dbReference type="EMBL" id="MBH0775462.1"/>
    </source>
</evidence>
<dbReference type="InterPro" id="IPR008972">
    <property type="entry name" value="Cupredoxin"/>
</dbReference>
<comment type="caution">
    <text evidence="1">The sequence shown here is derived from an EMBL/GenBank/DDBJ whole genome shotgun (WGS) entry which is preliminary data.</text>
</comment>
<protein>
    <recommendedName>
        <fullName evidence="3">EfeO-type cupredoxin-like domain-containing protein</fullName>
    </recommendedName>
</protein>
<reference evidence="1" key="1">
    <citation type="submission" date="2020-11" db="EMBL/GenBank/DDBJ databases">
        <title>Nocardia NEAU-351.nov., a novel actinomycete isolated from the cow dung.</title>
        <authorList>
            <person name="Zhang X."/>
        </authorList>
    </citation>
    <scope>NUCLEOTIDE SEQUENCE</scope>
    <source>
        <strain evidence="1">NEAU-351</strain>
    </source>
</reference>
<dbReference type="SUPFAM" id="SSF49503">
    <property type="entry name" value="Cupredoxins"/>
    <property type="match status" value="1"/>
</dbReference>
<name>A0A931N194_9NOCA</name>
<proteinExistence type="predicted"/>
<dbReference type="Gene3D" id="2.60.40.420">
    <property type="entry name" value="Cupredoxins - blue copper proteins"/>
    <property type="match status" value="1"/>
</dbReference>